<proteinExistence type="predicted"/>
<dbReference type="GO" id="GO:0034605">
    <property type="term" value="P:cellular response to heat"/>
    <property type="evidence" value="ECO:0007669"/>
    <property type="project" value="TreeGrafter"/>
</dbReference>
<comment type="caution">
    <text evidence="4">The sequence shown here is derived from an EMBL/GenBank/DDBJ whole genome shotgun (WGS) entry which is preliminary data.</text>
</comment>
<feature type="domain" description="Clp ATPase C-terminal" evidence="3">
    <location>
        <begin position="295"/>
        <end position="384"/>
    </location>
</feature>
<dbReference type="SMART" id="SM01086">
    <property type="entry name" value="ClpB_D2-small"/>
    <property type="match status" value="1"/>
</dbReference>
<dbReference type="PRINTS" id="PR00300">
    <property type="entry name" value="CLPPROTEASEA"/>
</dbReference>
<dbReference type="PANTHER" id="PTHR11638:SF174">
    <property type="entry name" value="AAA+ ATPASE DOMAIN-CONTAINING PROTEIN"/>
    <property type="match status" value="1"/>
</dbReference>
<protein>
    <recommendedName>
        <fullName evidence="3">Clp ATPase C-terminal domain-containing protein</fullName>
    </recommendedName>
</protein>
<evidence type="ECO:0000259" key="3">
    <source>
        <dbReference type="SMART" id="SM01086"/>
    </source>
</evidence>
<reference evidence="4" key="2">
    <citation type="submission" date="2021-12" db="EMBL/GenBank/DDBJ databases">
        <title>Resequencing data analysis of finger millet.</title>
        <authorList>
            <person name="Hatakeyama M."/>
            <person name="Aluri S."/>
            <person name="Balachadran M.T."/>
            <person name="Sivarajan S.R."/>
            <person name="Poveda L."/>
            <person name="Shimizu-Inatsugi R."/>
            <person name="Schlapbach R."/>
            <person name="Sreeman S.M."/>
            <person name="Shimizu K.K."/>
        </authorList>
    </citation>
    <scope>NUCLEOTIDE SEQUENCE</scope>
</reference>
<dbReference type="CDD" id="cd19499">
    <property type="entry name" value="RecA-like_ClpB_Hsp104-like"/>
    <property type="match status" value="1"/>
</dbReference>
<dbReference type="EMBL" id="BQKI01000003">
    <property type="protein sequence ID" value="GJM89977.1"/>
    <property type="molecule type" value="Genomic_DNA"/>
</dbReference>
<gene>
    <name evidence="4" type="primary">ga06210</name>
    <name evidence="4" type="ORF">PR202_ga06210</name>
</gene>
<dbReference type="Pfam" id="PF10431">
    <property type="entry name" value="ClpB_D2-small"/>
    <property type="match status" value="1"/>
</dbReference>
<keyword evidence="2" id="KW-0067">ATP-binding</keyword>
<dbReference type="AlphaFoldDB" id="A0AAV5BVJ8"/>
<organism evidence="4 5">
    <name type="scientific">Eleusine coracana subsp. coracana</name>
    <dbReference type="NCBI Taxonomy" id="191504"/>
    <lineage>
        <taxon>Eukaryota</taxon>
        <taxon>Viridiplantae</taxon>
        <taxon>Streptophyta</taxon>
        <taxon>Embryophyta</taxon>
        <taxon>Tracheophyta</taxon>
        <taxon>Spermatophyta</taxon>
        <taxon>Magnoliopsida</taxon>
        <taxon>Liliopsida</taxon>
        <taxon>Poales</taxon>
        <taxon>Poaceae</taxon>
        <taxon>PACMAD clade</taxon>
        <taxon>Chloridoideae</taxon>
        <taxon>Cynodonteae</taxon>
        <taxon>Eleusininae</taxon>
        <taxon>Eleusine</taxon>
    </lineage>
</organism>
<dbReference type="GO" id="GO:0005524">
    <property type="term" value="F:ATP binding"/>
    <property type="evidence" value="ECO:0007669"/>
    <property type="project" value="UniProtKB-KW"/>
</dbReference>
<keyword evidence="1" id="KW-0547">Nucleotide-binding</keyword>
<evidence type="ECO:0000256" key="1">
    <source>
        <dbReference type="ARBA" id="ARBA00022741"/>
    </source>
</evidence>
<dbReference type="Gene3D" id="3.40.50.300">
    <property type="entry name" value="P-loop containing nucleotide triphosphate hydrolases"/>
    <property type="match status" value="3"/>
</dbReference>
<dbReference type="InterPro" id="IPR001270">
    <property type="entry name" value="ClpA/B"/>
</dbReference>
<dbReference type="Proteomes" id="UP001054889">
    <property type="component" value="Unassembled WGS sequence"/>
</dbReference>
<evidence type="ECO:0000256" key="2">
    <source>
        <dbReference type="ARBA" id="ARBA00022840"/>
    </source>
</evidence>
<dbReference type="InterPro" id="IPR027417">
    <property type="entry name" value="P-loop_NTPase"/>
</dbReference>
<accession>A0AAV5BVJ8</accession>
<dbReference type="PANTHER" id="PTHR11638">
    <property type="entry name" value="ATP-DEPENDENT CLP PROTEASE"/>
    <property type="match status" value="1"/>
</dbReference>
<evidence type="ECO:0000313" key="4">
    <source>
        <dbReference type="EMBL" id="GJM89977.1"/>
    </source>
</evidence>
<dbReference type="InterPro" id="IPR019489">
    <property type="entry name" value="Clp_ATPase_C"/>
</dbReference>
<evidence type="ECO:0000313" key="5">
    <source>
        <dbReference type="Proteomes" id="UP001054889"/>
    </source>
</evidence>
<dbReference type="GO" id="GO:0005737">
    <property type="term" value="C:cytoplasm"/>
    <property type="evidence" value="ECO:0007669"/>
    <property type="project" value="TreeGrafter"/>
</dbReference>
<dbReference type="InterPro" id="IPR050130">
    <property type="entry name" value="ClpA_ClpB"/>
</dbReference>
<name>A0AAV5BVJ8_ELECO</name>
<dbReference type="GO" id="GO:0016887">
    <property type="term" value="F:ATP hydrolysis activity"/>
    <property type="evidence" value="ECO:0007669"/>
    <property type="project" value="InterPro"/>
</dbReference>
<reference evidence="4" key="1">
    <citation type="journal article" date="2018" name="DNA Res.">
        <title>Multiple hybrid de novo genome assembly of finger millet, an orphan allotetraploid crop.</title>
        <authorList>
            <person name="Hatakeyama M."/>
            <person name="Aluri S."/>
            <person name="Balachadran M.T."/>
            <person name="Sivarajan S.R."/>
            <person name="Patrignani A."/>
            <person name="Gruter S."/>
            <person name="Poveda L."/>
            <person name="Shimizu-Inatsugi R."/>
            <person name="Baeten J."/>
            <person name="Francoijs K.J."/>
            <person name="Nataraja K.N."/>
            <person name="Reddy Y.A.N."/>
            <person name="Phadnis S."/>
            <person name="Ravikumar R.L."/>
            <person name="Schlapbach R."/>
            <person name="Sreeman S.M."/>
            <person name="Shimizu K.K."/>
        </authorList>
    </citation>
    <scope>NUCLEOTIDE SEQUENCE</scope>
</reference>
<sequence length="468" mass="51317">MGMALGVYGRDMTAVAHRTDPVIGRDDEIDRVVCILRRRSKKNALLVGAPGVGKTAPAVAPGAHEEGDPVQCIGATTYDAYTRFIDKDAALERRFQKVQVDEPTTDATIDILLGLKQRYEAHHGLIILNSTIVAAVRLAARYIPGSTGVGKTELAKALAEQLFDSDKMLIRFDMSEFVGPGSVSRLIGAPPRKSGGIHIVSSLFDEVEKEDPSVFNAFLQLLDDGMLTDGKGRQVDFKNTLVIMTSNLGAEHLAEGMTSEEKTKVAHDLVMKQVQKHFRPEFLNRLSDVVIFKPLARDKLKEVAQIQMKSTIAGMADKGIFLCFSDAALDIIFSESYSPMYGARPIRRWLQKNVITKVAEMLIKGEVDEGSTISIDVTDDKKSLKYEVTKKMTMKQDEMHVMEIASRYDDEVEDVAPIIELPKDYAGGAVPHSGTGIEARQVAVMGVTADLSLVSSVCPRRSKELPHG</sequence>
<keyword evidence="5" id="KW-1185">Reference proteome</keyword>
<dbReference type="InterPro" id="IPR003959">
    <property type="entry name" value="ATPase_AAA_core"/>
</dbReference>
<dbReference type="Gene3D" id="1.10.8.60">
    <property type="match status" value="1"/>
</dbReference>
<dbReference type="SUPFAM" id="SSF52540">
    <property type="entry name" value="P-loop containing nucleoside triphosphate hydrolases"/>
    <property type="match status" value="2"/>
</dbReference>
<dbReference type="Pfam" id="PF07724">
    <property type="entry name" value="AAA_2"/>
    <property type="match status" value="1"/>
</dbReference>